<sequence length="566" mass="62419">MRPMTPDPDDDAPCLAPAEPDPARLARWALGFLALGVVLRLVRFLLRYPLWHDEAFIAVNFIDRGFRELALPLDYLQVCPILFLWVERAIVGLLGFNEWSLRLFPTLCAIGGLVLFDRLARRTLPGWGYPIAVGILAVSYSPIRHGNEVKSYATDLLAATALLWLASRWLAEPSRSRWPWALAAVAPAALAGSLTAVFVVGAIGLVTAPVAWRSGRARVWAAFAAFGATSAATFLALFRFHLSTARSEWLRTEYLLPYWADSFPPLADGPLAVSWWLVRIHAGNLLSYPIGGDHGASAASLALVVVGLIALLRTRRWGLAALLVLPFALNLAAAALGRYPYGGEARIAQHLAPSACLLAGLGASRLIERCRSAARAERLRRLAIAGLGLIGLGLLVQQIVWPYHMISAARDREFARWFWPEQARAAKVLCLKADLGLDFEPRQWNTGISASYLCNRAIYDPGFPPAPDPDPDSDSAPDGRARPIRFVLFHVDSYPTPIDSPGFRSWFDAMSARHRFRRIDSYVVNADRGETGWKVGRYWVVEFDPEAREEAAPPPELASRPPASRR</sequence>
<evidence type="ECO:0000256" key="6">
    <source>
        <dbReference type="ARBA" id="ARBA00022989"/>
    </source>
</evidence>
<protein>
    <recommendedName>
        <fullName evidence="10">Glycosyltransferase RgtA/B/C/D-like domain-containing protein</fullName>
    </recommendedName>
</protein>
<reference evidence="11 12" key="2">
    <citation type="submission" date="2019-01" db="EMBL/GenBank/DDBJ databases">
        <title>Tautonia sociabilis, a novel thermotolerant planctomycete of Isosphaeraceae family, isolated from a 4000 m deep subterranean habitat.</title>
        <authorList>
            <person name="Kovaleva O.L."/>
            <person name="Elcheninov A.G."/>
            <person name="Van Heerden E."/>
            <person name="Toshchakov S.V."/>
            <person name="Novikov A."/>
            <person name="Bonch-Osmolovskaya E.A."/>
            <person name="Kublanov I.V."/>
        </authorList>
    </citation>
    <scope>NUCLEOTIDE SEQUENCE [LARGE SCALE GENOMIC DNA]</scope>
    <source>
        <strain evidence="11 12">GM2012</strain>
    </source>
</reference>
<dbReference type="GO" id="GO:0009103">
    <property type="term" value="P:lipopolysaccharide biosynthetic process"/>
    <property type="evidence" value="ECO:0007669"/>
    <property type="project" value="UniProtKB-ARBA"/>
</dbReference>
<feature type="transmembrane region" description="Helical" evidence="9">
    <location>
        <begin position="219"/>
        <end position="240"/>
    </location>
</feature>
<feature type="transmembrane region" description="Helical" evidence="9">
    <location>
        <begin position="25"/>
        <end position="46"/>
    </location>
</feature>
<comment type="caution">
    <text evidence="11">The sequence shown here is derived from an EMBL/GenBank/DDBJ whole genome shotgun (WGS) entry which is preliminary data.</text>
</comment>
<dbReference type="InterPro" id="IPR050297">
    <property type="entry name" value="LipidA_mod_glycosyltrf_83"/>
</dbReference>
<organism evidence="11 12">
    <name type="scientific">Tautonia sociabilis</name>
    <dbReference type="NCBI Taxonomy" id="2080755"/>
    <lineage>
        <taxon>Bacteria</taxon>
        <taxon>Pseudomonadati</taxon>
        <taxon>Planctomycetota</taxon>
        <taxon>Planctomycetia</taxon>
        <taxon>Isosphaerales</taxon>
        <taxon>Isosphaeraceae</taxon>
        <taxon>Tautonia</taxon>
    </lineage>
</organism>
<keyword evidence="6 9" id="KW-1133">Transmembrane helix</keyword>
<feature type="domain" description="Glycosyltransferase RgtA/B/C/D-like" evidence="10">
    <location>
        <begin position="80"/>
        <end position="217"/>
    </location>
</feature>
<dbReference type="OrthoDB" id="212449at2"/>
<evidence type="ECO:0000256" key="8">
    <source>
        <dbReference type="SAM" id="MobiDB-lite"/>
    </source>
</evidence>
<evidence type="ECO:0000256" key="3">
    <source>
        <dbReference type="ARBA" id="ARBA00022676"/>
    </source>
</evidence>
<feature type="compositionally biased region" description="Low complexity" evidence="8">
    <location>
        <begin position="557"/>
        <end position="566"/>
    </location>
</feature>
<keyword evidence="2" id="KW-1003">Cell membrane</keyword>
<keyword evidence="4" id="KW-0808">Transferase</keyword>
<keyword evidence="12" id="KW-1185">Reference proteome</keyword>
<dbReference type="Pfam" id="PF13231">
    <property type="entry name" value="PMT_2"/>
    <property type="match status" value="1"/>
</dbReference>
<keyword evidence="5 9" id="KW-0812">Transmembrane</keyword>
<dbReference type="GO" id="GO:0005886">
    <property type="term" value="C:plasma membrane"/>
    <property type="evidence" value="ECO:0007669"/>
    <property type="project" value="UniProtKB-SubCell"/>
</dbReference>
<evidence type="ECO:0000259" key="10">
    <source>
        <dbReference type="Pfam" id="PF13231"/>
    </source>
</evidence>
<evidence type="ECO:0000256" key="2">
    <source>
        <dbReference type="ARBA" id="ARBA00022475"/>
    </source>
</evidence>
<dbReference type="EMBL" id="RYZH01000009">
    <property type="protein sequence ID" value="RUL88577.1"/>
    <property type="molecule type" value="Genomic_DNA"/>
</dbReference>
<evidence type="ECO:0000313" key="11">
    <source>
        <dbReference type="EMBL" id="RUL88577.1"/>
    </source>
</evidence>
<feature type="transmembrane region" description="Helical" evidence="9">
    <location>
        <begin position="294"/>
        <end position="312"/>
    </location>
</feature>
<evidence type="ECO:0000256" key="1">
    <source>
        <dbReference type="ARBA" id="ARBA00004651"/>
    </source>
</evidence>
<reference evidence="11 12" key="1">
    <citation type="submission" date="2018-12" db="EMBL/GenBank/DDBJ databases">
        <authorList>
            <person name="Toschakov S.V."/>
        </authorList>
    </citation>
    <scope>NUCLEOTIDE SEQUENCE [LARGE SCALE GENOMIC DNA]</scope>
    <source>
        <strain evidence="11 12">GM2012</strain>
    </source>
</reference>
<evidence type="ECO:0000313" key="12">
    <source>
        <dbReference type="Proteomes" id="UP000280296"/>
    </source>
</evidence>
<feature type="transmembrane region" description="Helical" evidence="9">
    <location>
        <begin position="183"/>
        <end position="207"/>
    </location>
</feature>
<proteinExistence type="predicted"/>
<feature type="region of interest" description="Disordered" evidence="8">
    <location>
        <begin position="547"/>
        <end position="566"/>
    </location>
</feature>
<evidence type="ECO:0000256" key="9">
    <source>
        <dbReference type="SAM" id="Phobius"/>
    </source>
</evidence>
<dbReference type="Proteomes" id="UP000280296">
    <property type="component" value="Unassembled WGS sequence"/>
</dbReference>
<dbReference type="AlphaFoldDB" id="A0A432MN07"/>
<dbReference type="PANTHER" id="PTHR33908:SF11">
    <property type="entry name" value="MEMBRANE PROTEIN"/>
    <property type="match status" value="1"/>
</dbReference>
<keyword evidence="3" id="KW-0328">Glycosyltransferase</keyword>
<keyword evidence="7 9" id="KW-0472">Membrane</keyword>
<evidence type="ECO:0000256" key="7">
    <source>
        <dbReference type="ARBA" id="ARBA00023136"/>
    </source>
</evidence>
<dbReference type="GO" id="GO:0016763">
    <property type="term" value="F:pentosyltransferase activity"/>
    <property type="evidence" value="ECO:0007669"/>
    <property type="project" value="TreeGrafter"/>
</dbReference>
<dbReference type="InterPro" id="IPR038731">
    <property type="entry name" value="RgtA/B/C-like"/>
</dbReference>
<name>A0A432MN07_9BACT</name>
<evidence type="ECO:0000256" key="5">
    <source>
        <dbReference type="ARBA" id="ARBA00022692"/>
    </source>
</evidence>
<feature type="transmembrane region" description="Helical" evidence="9">
    <location>
        <begin position="347"/>
        <end position="367"/>
    </location>
</feature>
<feature type="transmembrane region" description="Helical" evidence="9">
    <location>
        <begin position="319"/>
        <end position="341"/>
    </location>
</feature>
<evidence type="ECO:0000256" key="4">
    <source>
        <dbReference type="ARBA" id="ARBA00022679"/>
    </source>
</evidence>
<feature type="transmembrane region" description="Helical" evidence="9">
    <location>
        <begin position="379"/>
        <end position="401"/>
    </location>
</feature>
<dbReference type="PANTHER" id="PTHR33908">
    <property type="entry name" value="MANNOSYLTRANSFERASE YKCB-RELATED"/>
    <property type="match status" value="1"/>
</dbReference>
<gene>
    <name evidence="11" type="ORF">TsocGM_06550</name>
</gene>
<comment type="subcellular location">
    <subcellularLocation>
        <location evidence="1">Cell membrane</location>
        <topology evidence="1">Multi-pass membrane protein</topology>
    </subcellularLocation>
</comment>
<accession>A0A432MN07</accession>
<feature type="transmembrane region" description="Helical" evidence="9">
    <location>
        <begin position="126"/>
        <end position="143"/>
    </location>
</feature>